<evidence type="ECO:0000313" key="3">
    <source>
        <dbReference type="Proteomes" id="UP001273935"/>
    </source>
</evidence>
<protein>
    <submittedName>
        <fullName evidence="2">Uncharacterized protein</fullName>
    </submittedName>
</protein>
<evidence type="ECO:0000256" key="1">
    <source>
        <dbReference type="SAM" id="SignalP"/>
    </source>
</evidence>
<dbReference type="Proteomes" id="UP001273935">
    <property type="component" value="Unassembled WGS sequence"/>
</dbReference>
<name>A0ABU3XZ28_9GAMM</name>
<organism evidence="2 3">
    <name type="scientific">Metapseudomonas otitidis</name>
    <dbReference type="NCBI Taxonomy" id="319939"/>
    <lineage>
        <taxon>Bacteria</taxon>
        <taxon>Pseudomonadati</taxon>
        <taxon>Pseudomonadota</taxon>
        <taxon>Gammaproteobacteria</taxon>
        <taxon>Pseudomonadales</taxon>
        <taxon>Pseudomonadaceae</taxon>
        <taxon>Metapseudomonas</taxon>
    </lineage>
</organism>
<sequence length="51" mass="5029">MTMRISPLALALAGVGLGWASGVQAQLANDLTIGNPKAMAMANAVTADSTG</sequence>
<keyword evidence="3" id="KW-1185">Reference proteome</keyword>
<keyword evidence="1" id="KW-0732">Signal</keyword>
<dbReference type="RefSeq" id="WP_317234468.1">
    <property type="nucleotide sequence ID" value="NZ_JAWJUL010000138.1"/>
</dbReference>
<comment type="caution">
    <text evidence="2">The sequence shown here is derived from an EMBL/GenBank/DDBJ whole genome shotgun (WGS) entry which is preliminary data.</text>
</comment>
<gene>
    <name evidence="2" type="ORF">R0G64_25615</name>
</gene>
<feature type="non-terminal residue" evidence="2">
    <location>
        <position position="51"/>
    </location>
</feature>
<accession>A0ABU3XZ28</accession>
<evidence type="ECO:0000313" key="2">
    <source>
        <dbReference type="EMBL" id="MDV3442795.1"/>
    </source>
</evidence>
<dbReference type="EMBL" id="JAWJUL010000138">
    <property type="protein sequence ID" value="MDV3442795.1"/>
    <property type="molecule type" value="Genomic_DNA"/>
</dbReference>
<proteinExistence type="predicted"/>
<feature type="signal peptide" evidence="1">
    <location>
        <begin position="1"/>
        <end position="25"/>
    </location>
</feature>
<reference evidence="2 3" key="1">
    <citation type="submission" date="2023-10" db="EMBL/GenBank/DDBJ databases">
        <title>Pseudomonas otitidis isolated from a paediatric patient with cystic fibrosis in Chile.</title>
        <authorList>
            <person name="Amsteins-Romero L."/>
            <person name="Opazo-Capurro A."/>
            <person name="Matus-Kohler M."/>
            <person name="Gonzalez-Rocha G."/>
        </authorList>
    </citation>
    <scope>NUCLEOTIDE SEQUENCE [LARGE SCALE GENOMIC DNA]</scope>
    <source>
        <strain evidence="2 3">P-714</strain>
    </source>
</reference>
<feature type="chain" id="PRO_5045925011" evidence="1">
    <location>
        <begin position="26"/>
        <end position="51"/>
    </location>
</feature>